<feature type="domain" description="AB hydrolase-1" evidence="1">
    <location>
        <begin position="15"/>
        <end position="133"/>
    </location>
</feature>
<dbReference type="GO" id="GO:0016020">
    <property type="term" value="C:membrane"/>
    <property type="evidence" value="ECO:0007669"/>
    <property type="project" value="TreeGrafter"/>
</dbReference>
<dbReference type="Pfam" id="PF00561">
    <property type="entry name" value="Abhydrolase_1"/>
    <property type="match status" value="1"/>
</dbReference>
<dbReference type="SUPFAM" id="SSF53474">
    <property type="entry name" value="alpha/beta-Hydrolases"/>
    <property type="match status" value="1"/>
</dbReference>
<dbReference type="AlphaFoldDB" id="A0A382NG98"/>
<evidence type="ECO:0000259" key="1">
    <source>
        <dbReference type="Pfam" id="PF00561"/>
    </source>
</evidence>
<name>A0A382NG98_9ZZZZ</name>
<dbReference type="PRINTS" id="PR00111">
    <property type="entry name" value="ABHYDROLASE"/>
</dbReference>
<feature type="non-terminal residue" evidence="2">
    <location>
        <position position="203"/>
    </location>
</feature>
<reference evidence="2" key="1">
    <citation type="submission" date="2018-05" db="EMBL/GenBank/DDBJ databases">
        <authorList>
            <person name="Lanie J.A."/>
            <person name="Ng W.-L."/>
            <person name="Kazmierczak K.M."/>
            <person name="Andrzejewski T.M."/>
            <person name="Davidsen T.M."/>
            <person name="Wayne K.J."/>
            <person name="Tettelin H."/>
            <person name="Glass J.I."/>
            <person name="Rusch D."/>
            <person name="Podicherti R."/>
            <person name="Tsui H.-C.T."/>
            <person name="Winkler M.E."/>
        </authorList>
    </citation>
    <scope>NUCLEOTIDE SEQUENCE</scope>
</reference>
<dbReference type="InterPro" id="IPR050266">
    <property type="entry name" value="AB_hydrolase_sf"/>
</dbReference>
<dbReference type="InterPro" id="IPR029058">
    <property type="entry name" value="AB_hydrolase_fold"/>
</dbReference>
<protein>
    <recommendedName>
        <fullName evidence="1">AB hydrolase-1 domain-containing protein</fullName>
    </recommendedName>
</protein>
<dbReference type="PANTHER" id="PTHR43798:SF33">
    <property type="entry name" value="HYDROLASE, PUTATIVE (AFU_ORTHOLOGUE AFUA_2G14860)-RELATED"/>
    <property type="match status" value="1"/>
</dbReference>
<dbReference type="EMBL" id="UINC01100301">
    <property type="protein sequence ID" value="SVC60253.1"/>
    <property type="molecule type" value="Genomic_DNA"/>
</dbReference>
<sequence length="203" mass="22815">MASVDCSYSIKGSGPAVFFVHGIGARKTSWNEVCHHLEKDFTCISYDLRGHGDSPKGFMPYSLEDLVDDLETLRQKLNIQKIHIVGHSLGGMIGPAYALSFPENVISVSLLSTAAFRTTEDKNKVLAVLTSMRENGIGPILSTLTERWFTDQFIKARSAYVEFRLQQVLETDPEVFLDVFRIYAETEMSPWLNKIKHPCLVLT</sequence>
<dbReference type="InterPro" id="IPR000073">
    <property type="entry name" value="AB_hydrolase_1"/>
</dbReference>
<gene>
    <name evidence="2" type="ORF">METZ01_LOCUS313107</name>
</gene>
<dbReference type="Gene3D" id="3.40.50.1820">
    <property type="entry name" value="alpha/beta hydrolase"/>
    <property type="match status" value="1"/>
</dbReference>
<dbReference type="PANTHER" id="PTHR43798">
    <property type="entry name" value="MONOACYLGLYCEROL LIPASE"/>
    <property type="match status" value="1"/>
</dbReference>
<accession>A0A382NG98</accession>
<organism evidence="2">
    <name type="scientific">marine metagenome</name>
    <dbReference type="NCBI Taxonomy" id="408172"/>
    <lineage>
        <taxon>unclassified sequences</taxon>
        <taxon>metagenomes</taxon>
        <taxon>ecological metagenomes</taxon>
    </lineage>
</organism>
<evidence type="ECO:0000313" key="2">
    <source>
        <dbReference type="EMBL" id="SVC60253.1"/>
    </source>
</evidence>
<proteinExistence type="predicted"/>